<dbReference type="OrthoDB" id="21060at2759"/>
<feature type="compositionally biased region" description="Polar residues" evidence="9">
    <location>
        <begin position="1"/>
        <end position="27"/>
    </location>
</feature>
<protein>
    <recommendedName>
        <fullName evidence="3">Transcription initiation factor TFIID subunit 4</fullName>
    </recommendedName>
    <alternativeName>
        <fullName evidence="8">TBP-associated factor 4</fullName>
    </alternativeName>
</protein>
<evidence type="ECO:0000256" key="9">
    <source>
        <dbReference type="SAM" id="MobiDB-lite"/>
    </source>
</evidence>
<feature type="compositionally biased region" description="Low complexity" evidence="9">
    <location>
        <begin position="28"/>
        <end position="42"/>
    </location>
</feature>
<keyword evidence="12" id="KW-1185">Reference proteome</keyword>
<comment type="function">
    <text evidence="7">Functions as a component of the DNA-binding general transcription factor complex TFIID. Binding of TFIID to a promoter (with or without TATA element) is the initial step in pre-initiation complex (PIC) formation. TFIID plays a key role in the regulation of gene expression by RNA polymerase II through different activities such as transcription activator interaction, core promoter recognition and selectivity, TFIIA and TFIIB interaction, chromatin modification (histone acetylation by TAF1), facilitation of DNA opening and initiation of transcription.</text>
</comment>
<name>A0A9P6KPP4_9PLEO</name>
<reference evidence="11" key="1">
    <citation type="journal article" date="2020" name="Mol. Plant Microbe Interact.">
        <title>Genome Sequence of the Biocontrol Agent Coniothyrium minitans strain Conio (IMI 134523).</title>
        <authorList>
            <person name="Patel D."/>
            <person name="Shittu T.A."/>
            <person name="Baroncelli R."/>
            <person name="Muthumeenakshi S."/>
            <person name="Osborne T.H."/>
            <person name="Janganan T.K."/>
            <person name="Sreenivasaprasad S."/>
        </authorList>
    </citation>
    <scope>NUCLEOTIDE SEQUENCE</scope>
    <source>
        <strain evidence="11">Conio</strain>
    </source>
</reference>
<dbReference type="Proteomes" id="UP000756921">
    <property type="component" value="Unassembled WGS sequence"/>
</dbReference>
<feature type="compositionally biased region" description="Polar residues" evidence="9">
    <location>
        <begin position="459"/>
        <end position="472"/>
    </location>
</feature>
<dbReference type="GO" id="GO:0005669">
    <property type="term" value="C:transcription factor TFIID complex"/>
    <property type="evidence" value="ECO:0007669"/>
    <property type="project" value="InterPro"/>
</dbReference>
<evidence type="ECO:0000256" key="6">
    <source>
        <dbReference type="ARBA" id="ARBA00023242"/>
    </source>
</evidence>
<feature type="compositionally biased region" description="Polar residues" evidence="9">
    <location>
        <begin position="79"/>
        <end position="93"/>
    </location>
</feature>
<dbReference type="EMBL" id="WJXW01000007">
    <property type="protein sequence ID" value="KAF9734918.1"/>
    <property type="molecule type" value="Genomic_DNA"/>
</dbReference>
<evidence type="ECO:0000256" key="7">
    <source>
        <dbReference type="ARBA" id="ARBA00025346"/>
    </source>
</evidence>
<comment type="caution">
    <text evidence="11">The sequence shown here is derived from an EMBL/GenBank/DDBJ whole genome shotgun (WGS) entry which is preliminary data.</text>
</comment>
<feature type="compositionally biased region" description="Pro residues" evidence="9">
    <location>
        <begin position="118"/>
        <end position="130"/>
    </location>
</feature>
<dbReference type="InterPro" id="IPR007900">
    <property type="entry name" value="TAF4_C"/>
</dbReference>
<feature type="compositionally biased region" description="Low complexity" evidence="9">
    <location>
        <begin position="59"/>
        <end position="78"/>
    </location>
</feature>
<feature type="region of interest" description="Disordered" evidence="9">
    <location>
        <begin position="399"/>
        <end position="419"/>
    </location>
</feature>
<evidence type="ECO:0000256" key="8">
    <source>
        <dbReference type="ARBA" id="ARBA00031747"/>
    </source>
</evidence>
<proteinExistence type="inferred from homology"/>
<keyword evidence="5" id="KW-0804">Transcription</keyword>
<evidence type="ECO:0000313" key="11">
    <source>
        <dbReference type="EMBL" id="KAF9734918.1"/>
    </source>
</evidence>
<dbReference type="Pfam" id="PF05236">
    <property type="entry name" value="TAF4"/>
    <property type="match status" value="1"/>
</dbReference>
<feature type="region of interest" description="Disordered" evidence="9">
    <location>
        <begin position="455"/>
        <end position="482"/>
    </location>
</feature>
<evidence type="ECO:0000256" key="4">
    <source>
        <dbReference type="ARBA" id="ARBA00023015"/>
    </source>
</evidence>
<evidence type="ECO:0000256" key="3">
    <source>
        <dbReference type="ARBA" id="ARBA00017306"/>
    </source>
</evidence>
<keyword evidence="4" id="KW-0805">Transcription regulation</keyword>
<accession>A0A9P6KPP4</accession>
<evidence type="ECO:0000256" key="1">
    <source>
        <dbReference type="ARBA" id="ARBA00004123"/>
    </source>
</evidence>
<evidence type="ECO:0000256" key="5">
    <source>
        <dbReference type="ARBA" id="ARBA00023163"/>
    </source>
</evidence>
<evidence type="ECO:0000256" key="2">
    <source>
        <dbReference type="ARBA" id="ARBA00006178"/>
    </source>
</evidence>
<feature type="compositionally biased region" description="Low complexity" evidence="9">
    <location>
        <begin position="106"/>
        <end position="117"/>
    </location>
</feature>
<evidence type="ECO:0000259" key="10">
    <source>
        <dbReference type="Pfam" id="PF05236"/>
    </source>
</evidence>
<evidence type="ECO:0000313" key="12">
    <source>
        <dbReference type="Proteomes" id="UP000756921"/>
    </source>
</evidence>
<keyword evidence="6" id="KW-0539">Nucleus</keyword>
<feature type="compositionally biased region" description="Basic and acidic residues" evidence="9">
    <location>
        <begin position="155"/>
        <end position="166"/>
    </location>
</feature>
<dbReference type="AlphaFoldDB" id="A0A9P6KPP4"/>
<feature type="domain" description="Transcription initiation factor TFIID component TAF4 C-terminal" evidence="10">
    <location>
        <begin position="334"/>
        <end position="599"/>
    </location>
</feature>
<comment type="subcellular location">
    <subcellularLocation>
        <location evidence="1">Nucleus</location>
    </subcellularLocation>
</comment>
<feature type="region of interest" description="Disordered" evidence="9">
    <location>
        <begin position="609"/>
        <end position="631"/>
    </location>
</feature>
<sequence length="631" mass="68390">MTHPHYNQYQQNMHGMPPLQTQGNMPNQQRSFSPQQPYQQSPGAMSPTSLPPAKRQRLSPQPQSQPMHMPMSPYSSQYNSPFSNSNPQYSAHTSPYAASPPGTHYLSLPQSPAASQPATPPFHQPQPYHPPHMAGDSRPPFPGAMLPPKVPASKAQKEDELEKSTAKDSNPNTLADVITGSGIDLQREEEELLRGSTYQSQSFASTLSPHGSYNWSQQSNHGAFQGAGPFNQPKTKEEIEDELRRKHANVARIHNEAASHPLTDPFLLAAGVRQRMSKKVYEHGIKLDLEGLFDKIPSAIQNVTRKELGPSSNGDSIVELQATSLLNNGAPLVDLVSLVSLAAEERVRAVIEDAFALAQGRRNTSQGVVPPSLADVAVVSGDTQRTEAIIPNISKTAWEATENASSPSARLPTPPGDVSPAPQATIQFTANALVNSLKRIMQDDEKFEKARVAKRQKRLQGNSASQDATIATPTPFPDKPITKKERDRINKAGNTEEAVHKRANETAAMALGMKKGKKKYSWMDLGGGGGSGAATPRGNPVTGAGASGTATPAAAQTDRGSMAYKRKFQGGNLEKGDEGEKIQLRDIVHVLELDGKERRALVQIIARMRSSDTDAKKIEDRPRATPVHPVR</sequence>
<comment type="similarity">
    <text evidence="2">Belongs to the TAF4 family.</text>
</comment>
<dbReference type="GO" id="GO:0006352">
    <property type="term" value="P:DNA-templated transcription initiation"/>
    <property type="evidence" value="ECO:0007669"/>
    <property type="project" value="InterPro"/>
</dbReference>
<feature type="region of interest" description="Disordered" evidence="9">
    <location>
        <begin position="1"/>
        <end position="177"/>
    </location>
</feature>
<feature type="compositionally biased region" description="Basic and acidic residues" evidence="9">
    <location>
        <begin position="609"/>
        <end position="623"/>
    </location>
</feature>
<gene>
    <name evidence="11" type="ORF">PMIN01_07821</name>
</gene>
<organism evidence="11 12">
    <name type="scientific">Paraphaeosphaeria minitans</name>
    <dbReference type="NCBI Taxonomy" id="565426"/>
    <lineage>
        <taxon>Eukaryota</taxon>
        <taxon>Fungi</taxon>
        <taxon>Dikarya</taxon>
        <taxon>Ascomycota</taxon>
        <taxon>Pezizomycotina</taxon>
        <taxon>Dothideomycetes</taxon>
        <taxon>Pleosporomycetidae</taxon>
        <taxon>Pleosporales</taxon>
        <taxon>Massarineae</taxon>
        <taxon>Didymosphaeriaceae</taxon>
        <taxon>Paraphaeosphaeria</taxon>
    </lineage>
</organism>